<dbReference type="PANTHER" id="PTHR33116:SF86">
    <property type="entry name" value="REVERSE TRANSCRIPTASE DOMAIN-CONTAINING PROTEIN"/>
    <property type="match status" value="1"/>
</dbReference>
<dbReference type="InterPro" id="IPR036691">
    <property type="entry name" value="Endo/exonu/phosph_ase_sf"/>
</dbReference>
<dbReference type="Pfam" id="PF03372">
    <property type="entry name" value="Exo_endo_phos"/>
    <property type="match status" value="1"/>
</dbReference>
<dbReference type="SUPFAM" id="SSF56219">
    <property type="entry name" value="DNase I-like"/>
    <property type="match status" value="1"/>
</dbReference>
<proteinExistence type="predicted"/>
<dbReference type="PANTHER" id="PTHR33116">
    <property type="entry name" value="REVERSE TRANSCRIPTASE ZINC-BINDING DOMAIN-CONTAINING PROTEIN-RELATED-RELATED"/>
    <property type="match status" value="1"/>
</dbReference>
<organism evidence="2">
    <name type="scientific">Sesamum calycinum</name>
    <dbReference type="NCBI Taxonomy" id="2727403"/>
    <lineage>
        <taxon>Eukaryota</taxon>
        <taxon>Viridiplantae</taxon>
        <taxon>Streptophyta</taxon>
        <taxon>Embryophyta</taxon>
        <taxon>Tracheophyta</taxon>
        <taxon>Spermatophyta</taxon>
        <taxon>Magnoliopsida</taxon>
        <taxon>eudicotyledons</taxon>
        <taxon>Gunneridae</taxon>
        <taxon>Pentapetalae</taxon>
        <taxon>asterids</taxon>
        <taxon>lamiids</taxon>
        <taxon>Lamiales</taxon>
        <taxon>Pedaliaceae</taxon>
        <taxon>Sesamum</taxon>
    </lineage>
</organism>
<dbReference type="GO" id="GO:0003824">
    <property type="term" value="F:catalytic activity"/>
    <property type="evidence" value="ECO:0007669"/>
    <property type="project" value="InterPro"/>
</dbReference>
<accession>A0AAW2IVA0</accession>
<protein>
    <recommendedName>
        <fullName evidence="1">Endonuclease/exonuclease/phosphatase domain-containing protein</fullName>
    </recommendedName>
</protein>
<evidence type="ECO:0000313" key="2">
    <source>
        <dbReference type="EMBL" id="KAL0285580.1"/>
    </source>
</evidence>
<feature type="domain" description="Endonuclease/exonuclease/phosphatase" evidence="1">
    <location>
        <begin position="14"/>
        <end position="146"/>
    </location>
</feature>
<dbReference type="CDD" id="cd01650">
    <property type="entry name" value="RT_nLTR_like"/>
    <property type="match status" value="1"/>
</dbReference>
<dbReference type="AlphaFoldDB" id="A0AAW2IVA0"/>
<dbReference type="Gene3D" id="3.60.10.10">
    <property type="entry name" value="Endonuclease/exonuclease/phosphatase"/>
    <property type="match status" value="1"/>
</dbReference>
<reference evidence="2" key="2">
    <citation type="journal article" date="2024" name="Plant">
        <title>Genomic evolution and insights into agronomic trait innovations of Sesamum species.</title>
        <authorList>
            <person name="Miao H."/>
            <person name="Wang L."/>
            <person name="Qu L."/>
            <person name="Liu H."/>
            <person name="Sun Y."/>
            <person name="Le M."/>
            <person name="Wang Q."/>
            <person name="Wei S."/>
            <person name="Zheng Y."/>
            <person name="Lin W."/>
            <person name="Duan Y."/>
            <person name="Cao H."/>
            <person name="Xiong S."/>
            <person name="Wang X."/>
            <person name="Wei L."/>
            <person name="Li C."/>
            <person name="Ma Q."/>
            <person name="Ju M."/>
            <person name="Zhao R."/>
            <person name="Li G."/>
            <person name="Mu C."/>
            <person name="Tian Q."/>
            <person name="Mei H."/>
            <person name="Zhang T."/>
            <person name="Gao T."/>
            <person name="Zhang H."/>
        </authorList>
    </citation>
    <scope>NUCLEOTIDE SEQUENCE</scope>
    <source>
        <strain evidence="2">KEN8</strain>
    </source>
</reference>
<name>A0AAW2IVA0_9LAMI</name>
<reference evidence="2" key="1">
    <citation type="submission" date="2020-06" db="EMBL/GenBank/DDBJ databases">
        <authorList>
            <person name="Li T."/>
            <person name="Hu X."/>
            <person name="Zhang T."/>
            <person name="Song X."/>
            <person name="Zhang H."/>
            <person name="Dai N."/>
            <person name="Sheng W."/>
            <person name="Hou X."/>
            <person name="Wei L."/>
        </authorList>
    </citation>
    <scope>NUCLEOTIDE SEQUENCE</scope>
    <source>
        <strain evidence="2">KEN8</strain>
        <tissue evidence="2">Leaf</tissue>
    </source>
</reference>
<sequence length="985" mass="111088">MSRVRVPLYSSCSRELLRTHKPSLVFLAETKCKKSRIETIKRRFDLYGCCVEAQGRSGGLALLWQKSLTVQLQSFGYHHIDATVYPGSEAEAWRFTGFYGIADTARRQDSWDLLSVLKQQSRRAWLIAGDFNEILCNSEKKGGRPRQTGRLGGFARHLLRRMCLTLALRGIHSHGVTVTRSLRLFTNGWTGHVLILLGVKFSEYSQTVSFRSCLGRFHGMTNDISRIKNGDGQWLDKEDDIRGHIEDYFGEIFRSRNPSEEELEKGTEAISARVTDQMLQELSLPFTAEEISKALSQMAPLKSPGPDVYKIASKAIANRLKPLLDTLISPCQAVFVPGRLITDNVLLAFEVNHFLKTKRWGKKGHMALKLDISKAYDKYPIRLLYVLSVWFCSPQRGLAKATPFTLFVLAMYRGFQFFVTERENGLFTRCGGMSKGTSCFHLLFADDTLIFCQATVDAALSILEVLRIFGRAAGQEINFNKSSVVLAETHQALREGIQGTCRFVWRADMISILASLQWLVSPASQYFNLSETEFGTNLWLERAYLSQAGKEVLIKAVAQAIPTYAMGCFRLPISLVKEIQSMVANYWWHNGEAKKIHWLSWKKMCILKALGGMGFRDLHAFNLAMLSKQVWRILLFPNSFSVKFFVLDIFMTERCFSAKRGWNPSFTWRSLQAAIDIVRGGFRWGIGSGRSVKVWQDPWLPRPFSFHILTPPGANDPHLRLCGGGDFFVWHHTANGMFSVKSAYHVAVSLANRVTSPVPSPWKAVWSANVPGKEDTEHVFLRCPFARQVWALSNLRWSFISNYPADPCGWVEFLAQTLSRDDFACGISICWAIWWNGIVLSWNNHTFRRGTFSPLPPITLPLSSSLLLLPAKLRTSPPVRWSPPGLGEVKLNFDGAIFASSVEVGIGIIARDSAGACVGWKSVRKQGLFEPEMVEALAAREAILLACRVWLELSLKEIVLTSIKSCLLFHLIALHWELLLETSNV</sequence>
<comment type="caution">
    <text evidence="2">The sequence shown here is derived from an EMBL/GenBank/DDBJ whole genome shotgun (WGS) entry which is preliminary data.</text>
</comment>
<dbReference type="InterPro" id="IPR005135">
    <property type="entry name" value="Endo/exonuclease/phosphatase"/>
</dbReference>
<gene>
    <name evidence="2" type="ORF">Scaly_2814500</name>
</gene>
<dbReference type="EMBL" id="JACGWM010001931">
    <property type="protein sequence ID" value="KAL0285580.1"/>
    <property type="molecule type" value="Genomic_DNA"/>
</dbReference>
<evidence type="ECO:0000259" key="1">
    <source>
        <dbReference type="Pfam" id="PF03372"/>
    </source>
</evidence>